<evidence type="ECO:0000259" key="4">
    <source>
        <dbReference type="PROSITE" id="PS51671"/>
    </source>
</evidence>
<dbReference type="PANTHER" id="PTHR11473:SF16">
    <property type="entry name" value="TRYPTOPHAN 5-HYDROXYLASE 2"/>
    <property type="match status" value="1"/>
</dbReference>
<evidence type="ECO:0000313" key="6">
    <source>
        <dbReference type="Proteomes" id="UP001153709"/>
    </source>
</evidence>
<accession>A0A9N9T4J7</accession>
<proteinExistence type="predicted"/>
<feature type="domain" description="ACT" evidence="4">
    <location>
        <begin position="49"/>
        <end position="126"/>
    </location>
</feature>
<dbReference type="Proteomes" id="UP001153709">
    <property type="component" value="Chromosome 7"/>
</dbReference>
<dbReference type="GO" id="GO:0009072">
    <property type="term" value="P:aromatic amino acid metabolic process"/>
    <property type="evidence" value="ECO:0007669"/>
    <property type="project" value="InterPro"/>
</dbReference>
<dbReference type="GO" id="GO:0005506">
    <property type="term" value="F:iron ion binding"/>
    <property type="evidence" value="ECO:0007669"/>
    <property type="project" value="InterPro"/>
</dbReference>
<dbReference type="Gene3D" id="3.30.70.260">
    <property type="match status" value="1"/>
</dbReference>
<dbReference type="InterPro" id="IPR002912">
    <property type="entry name" value="ACT_dom"/>
</dbReference>
<comment type="subunit">
    <text evidence="3">Interacts with DNAJC12.</text>
</comment>
<keyword evidence="6" id="KW-1185">Reference proteome</keyword>
<dbReference type="AlphaFoldDB" id="A0A9N9T4J7"/>
<gene>
    <name evidence="5" type="ORF">DIABBA_LOCUS11394</name>
</gene>
<protein>
    <recommendedName>
        <fullName evidence="1">Tryptophan 5-hydroxylase 2</fullName>
    </recommendedName>
    <alternativeName>
        <fullName evidence="2">Tryptophan 5-monooxygenase 2</fullName>
    </alternativeName>
</protein>
<evidence type="ECO:0000256" key="3">
    <source>
        <dbReference type="ARBA" id="ARBA00062416"/>
    </source>
</evidence>
<organism evidence="5 6">
    <name type="scientific">Diabrotica balteata</name>
    <name type="common">Banded cucumber beetle</name>
    <dbReference type="NCBI Taxonomy" id="107213"/>
    <lineage>
        <taxon>Eukaryota</taxon>
        <taxon>Metazoa</taxon>
        <taxon>Ecdysozoa</taxon>
        <taxon>Arthropoda</taxon>
        <taxon>Hexapoda</taxon>
        <taxon>Insecta</taxon>
        <taxon>Pterygota</taxon>
        <taxon>Neoptera</taxon>
        <taxon>Endopterygota</taxon>
        <taxon>Coleoptera</taxon>
        <taxon>Polyphaga</taxon>
        <taxon>Cucujiformia</taxon>
        <taxon>Chrysomeloidea</taxon>
        <taxon>Chrysomelidae</taxon>
        <taxon>Galerucinae</taxon>
        <taxon>Diabroticina</taxon>
        <taxon>Diabroticites</taxon>
        <taxon>Diabrotica</taxon>
    </lineage>
</organism>
<dbReference type="OrthoDB" id="983542at2759"/>
<dbReference type="PANTHER" id="PTHR11473">
    <property type="entry name" value="AROMATIC AMINO ACID HYDROXYLASE"/>
    <property type="match status" value="1"/>
</dbReference>
<dbReference type="GO" id="GO:0043005">
    <property type="term" value="C:neuron projection"/>
    <property type="evidence" value="ECO:0007669"/>
    <property type="project" value="TreeGrafter"/>
</dbReference>
<evidence type="ECO:0000256" key="2">
    <source>
        <dbReference type="ARBA" id="ARBA00042662"/>
    </source>
</evidence>
<reference evidence="5" key="1">
    <citation type="submission" date="2022-01" db="EMBL/GenBank/DDBJ databases">
        <authorList>
            <person name="King R."/>
        </authorList>
    </citation>
    <scope>NUCLEOTIDE SEQUENCE</scope>
</reference>
<dbReference type="Pfam" id="PF01842">
    <property type="entry name" value="ACT"/>
    <property type="match status" value="1"/>
</dbReference>
<dbReference type="EMBL" id="OU898282">
    <property type="protein sequence ID" value="CAG9838507.1"/>
    <property type="molecule type" value="Genomic_DNA"/>
</dbReference>
<dbReference type="PROSITE" id="PS51671">
    <property type="entry name" value="ACT"/>
    <property type="match status" value="1"/>
</dbReference>
<name>A0A9N9T4J7_DIABA</name>
<sequence>MSSGKPLLGLWLYRSGEDWSYKEDSPITLKTQTSSNEEHTKPEEKEKVSIIFSLKNQVGGLVRALQAFQDMGINVQRIESRPSETNENQADFIVDVESEPKKLEQLSILLKREVVTMVIGKYGTEESENDFPLPTPLSATASFGKLLSLLNVFI</sequence>
<dbReference type="InterPro" id="IPR045865">
    <property type="entry name" value="ACT-like_dom_sf"/>
</dbReference>
<dbReference type="SUPFAM" id="SSF55021">
    <property type="entry name" value="ACT-like"/>
    <property type="match status" value="1"/>
</dbReference>
<dbReference type="InterPro" id="IPR001273">
    <property type="entry name" value="ArAA_hydroxylase"/>
</dbReference>
<dbReference type="GO" id="GO:0004510">
    <property type="term" value="F:tryptophan 5-monooxygenase activity"/>
    <property type="evidence" value="ECO:0007669"/>
    <property type="project" value="TreeGrafter"/>
</dbReference>
<evidence type="ECO:0000256" key="1">
    <source>
        <dbReference type="ARBA" id="ARBA00040889"/>
    </source>
</evidence>
<evidence type="ECO:0000313" key="5">
    <source>
        <dbReference type="EMBL" id="CAG9838507.1"/>
    </source>
</evidence>